<dbReference type="OrthoDB" id="9807770at2"/>
<sequence length="108" mass="12590">MEEKKQNKKYFFYVLLCADGTLYGGFTTNLKKRLIAHNTGHGAKYTRVKKRHPVKIIHYEIFQEKTLALKAEYAFKHQTRAKKIIYLENCGVNDDILASLRKTGIKLK</sequence>
<evidence type="ECO:0000256" key="1">
    <source>
        <dbReference type="ARBA" id="ARBA00007435"/>
    </source>
</evidence>
<keyword evidence="4" id="KW-1185">Reference proteome</keyword>
<dbReference type="EMBL" id="AZEG01000004">
    <property type="protein sequence ID" value="KRL38499.1"/>
    <property type="molecule type" value="Genomic_DNA"/>
</dbReference>
<dbReference type="PANTHER" id="PTHR34477">
    <property type="entry name" value="UPF0213 PROTEIN YHBQ"/>
    <property type="match status" value="1"/>
</dbReference>
<dbReference type="InterPro" id="IPR035901">
    <property type="entry name" value="GIY-YIG_endonuc_sf"/>
</dbReference>
<name>A0A0R1QB46_9LACO</name>
<dbReference type="Proteomes" id="UP000051155">
    <property type="component" value="Unassembled WGS sequence"/>
</dbReference>
<evidence type="ECO:0000313" key="4">
    <source>
        <dbReference type="Proteomes" id="UP000051155"/>
    </source>
</evidence>
<comment type="caution">
    <text evidence="3">The sequence shown here is derived from an EMBL/GenBank/DDBJ whole genome shotgun (WGS) entry which is preliminary data.</text>
</comment>
<dbReference type="PROSITE" id="PS50164">
    <property type="entry name" value="GIY_YIG"/>
    <property type="match status" value="1"/>
</dbReference>
<dbReference type="InterPro" id="IPR000305">
    <property type="entry name" value="GIY-YIG_endonuc"/>
</dbReference>
<dbReference type="STRING" id="1423812.FD20_GL001701"/>
<gene>
    <name evidence="3" type="ORF">FD20_GL001701</name>
</gene>
<dbReference type="CDD" id="cd10456">
    <property type="entry name" value="GIY-YIG_UPF0213"/>
    <property type="match status" value="1"/>
</dbReference>
<dbReference type="Pfam" id="PF01541">
    <property type="entry name" value="GIY-YIG"/>
    <property type="match status" value="1"/>
</dbReference>
<dbReference type="PATRIC" id="fig|1423812.3.peg.1812"/>
<accession>A0A0R1QB46</accession>
<organism evidence="3 4">
    <name type="scientific">Liquorilactobacillus uvarum DSM 19971</name>
    <dbReference type="NCBI Taxonomy" id="1423812"/>
    <lineage>
        <taxon>Bacteria</taxon>
        <taxon>Bacillati</taxon>
        <taxon>Bacillota</taxon>
        <taxon>Bacilli</taxon>
        <taxon>Lactobacillales</taxon>
        <taxon>Lactobacillaceae</taxon>
        <taxon>Liquorilactobacillus</taxon>
    </lineage>
</organism>
<protein>
    <recommendedName>
        <fullName evidence="2">GIY-YIG domain-containing protein</fullName>
    </recommendedName>
</protein>
<dbReference type="Gene3D" id="3.40.1440.10">
    <property type="entry name" value="GIY-YIG endonuclease"/>
    <property type="match status" value="1"/>
</dbReference>
<reference evidence="3 4" key="1">
    <citation type="journal article" date="2015" name="Genome Announc.">
        <title>Expanding the biotechnology potential of lactobacilli through comparative genomics of 213 strains and associated genera.</title>
        <authorList>
            <person name="Sun Z."/>
            <person name="Harris H.M."/>
            <person name="McCann A."/>
            <person name="Guo C."/>
            <person name="Argimon S."/>
            <person name="Zhang W."/>
            <person name="Yang X."/>
            <person name="Jeffery I.B."/>
            <person name="Cooney J.C."/>
            <person name="Kagawa T.F."/>
            <person name="Liu W."/>
            <person name="Song Y."/>
            <person name="Salvetti E."/>
            <person name="Wrobel A."/>
            <person name="Rasinkangas P."/>
            <person name="Parkhill J."/>
            <person name="Rea M.C."/>
            <person name="O'Sullivan O."/>
            <person name="Ritari J."/>
            <person name="Douillard F.P."/>
            <person name="Paul Ross R."/>
            <person name="Yang R."/>
            <person name="Briner A.E."/>
            <person name="Felis G.E."/>
            <person name="de Vos W.M."/>
            <person name="Barrangou R."/>
            <person name="Klaenhammer T.R."/>
            <person name="Caufield P.W."/>
            <person name="Cui Y."/>
            <person name="Zhang H."/>
            <person name="O'Toole P.W."/>
        </authorList>
    </citation>
    <scope>NUCLEOTIDE SEQUENCE [LARGE SCALE GENOMIC DNA]</scope>
    <source>
        <strain evidence="3 4">DSM 19971</strain>
    </source>
</reference>
<dbReference type="SUPFAM" id="SSF82771">
    <property type="entry name" value="GIY-YIG endonuclease"/>
    <property type="match status" value="1"/>
</dbReference>
<dbReference type="RefSeq" id="WP_057736157.1">
    <property type="nucleotide sequence ID" value="NZ_AZEG01000004.1"/>
</dbReference>
<dbReference type="AlphaFoldDB" id="A0A0R1QB46"/>
<evidence type="ECO:0000313" key="3">
    <source>
        <dbReference type="EMBL" id="KRL38499.1"/>
    </source>
</evidence>
<comment type="similarity">
    <text evidence="1">Belongs to the UPF0213 family.</text>
</comment>
<feature type="domain" description="GIY-YIG" evidence="2">
    <location>
        <begin position="8"/>
        <end position="85"/>
    </location>
</feature>
<proteinExistence type="inferred from homology"/>
<evidence type="ECO:0000259" key="2">
    <source>
        <dbReference type="PROSITE" id="PS50164"/>
    </source>
</evidence>
<dbReference type="PANTHER" id="PTHR34477:SF1">
    <property type="entry name" value="UPF0213 PROTEIN YHBQ"/>
    <property type="match status" value="1"/>
</dbReference>
<dbReference type="InterPro" id="IPR050190">
    <property type="entry name" value="UPF0213_domain"/>
</dbReference>